<dbReference type="GO" id="GO:0006355">
    <property type="term" value="P:regulation of DNA-templated transcription"/>
    <property type="evidence" value="ECO:0007669"/>
    <property type="project" value="InterPro"/>
</dbReference>
<keyword evidence="2" id="KW-1185">Reference proteome</keyword>
<dbReference type="AlphaFoldDB" id="A0A143HH95"/>
<dbReference type="KEGG" id="rst:ATY39_12575"/>
<organism evidence="1 2">
    <name type="scientific">Rummeliibacillus stabekisii</name>
    <dbReference type="NCBI Taxonomy" id="241244"/>
    <lineage>
        <taxon>Bacteria</taxon>
        <taxon>Bacillati</taxon>
        <taxon>Bacillota</taxon>
        <taxon>Bacilli</taxon>
        <taxon>Bacillales</taxon>
        <taxon>Caryophanaceae</taxon>
        <taxon>Rummeliibacillus</taxon>
    </lineage>
</organism>
<dbReference type="Proteomes" id="UP000076021">
    <property type="component" value="Chromosome"/>
</dbReference>
<dbReference type="InterPro" id="IPR013321">
    <property type="entry name" value="Arc_rbn_hlx_hlx"/>
</dbReference>
<dbReference type="OrthoDB" id="1634058at2"/>
<evidence type="ECO:0000313" key="1">
    <source>
        <dbReference type="EMBL" id="AMX01104.1"/>
    </source>
</evidence>
<dbReference type="STRING" id="241244.ATY39_12575"/>
<dbReference type="Gene3D" id="1.10.1220.10">
    <property type="entry name" value="Met repressor-like"/>
    <property type="match status" value="1"/>
</dbReference>
<proteinExistence type="predicted"/>
<evidence type="ECO:0000313" key="2">
    <source>
        <dbReference type="Proteomes" id="UP000076021"/>
    </source>
</evidence>
<dbReference type="EMBL" id="CP014806">
    <property type="protein sequence ID" value="AMX01104.1"/>
    <property type="molecule type" value="Genomic_DNA"/>
</dbReference>
<reference evidence="1 2" key="1">
    <citation type="journal article" date="2016" name="Genome Announc.">
        <title>Whole-Genome Sequence of Rummeliibacillus stabekisii Strain PP9 Isolated from Antarctic Soil.</title>
        <authorList>
            <person name="da Mota F.F."/>
            <person name="Vollu R.E."/>
            <person name="Jurelevicius D."/>
            <person name="Seldin L."/>
        </authorList>
    </citation>
    <scope>NUCLEOTIDE SEQUENCE [LARGE SCALE GENOMIC DNA]</scope>
    <source>
        <strain evidence="1 2">PP9</strain>
    </source>
</reference>
<protein>
    <submittedName>
        <fullName evidence="1">Uncharacterized protein</fullName>
    </submittedName>
</protein>
<reference evidence="2" key="2">
    <citation type="submission" date="2016-03" db="EMBL/GenBank/DDBJ databases">
        <authorList>
            <person name="Ploux O."/>
        </authorList>
    </citation>
    <scope>NUCLEOTIDE SEQUENCE [LARGE SCALE GENOMIC DNA]</scope>
    <source>
        <strain evidence="2">PP9</strain>
    </source>
</reference>
<accession>A0A143HH95</accession>
<gene>
    <name evidence="1" type="ORF">ATY39_12575</name>
</gene>
<sequence length="82" mass="9492">MPERLVSESIEQAYRQIVLKDANDLVYIPTKRSIHTKQKNHMREAMVKGYVEMSQINLSICSECLHVEYEAEHMVERLVSGG</sequence>
<name>A0A143HH95_9BACL</name>